<protein>
    <submittedName>
        <fullName evidence="2">Uncharacterized protein</fullName>
    </submittedName>
</protein>
<evidence type="ECO:0000256" key="1">
    <source>
        <dbReference type="SAM" id="MobiDB-lite"/>
    </source>
</evidence>
<evidence type="ECO:0000313" key="2">
    <source>
        <dbReference type="EMBL" id="MEQ2247275.1"/>
    </source>
</evidence>
<comment type="caution">
    <text evidence="2">The sequence shown here is derived from an EMBL/GenBank/DDBJ whole genome shotgun (WGS) entry which is preliminary data.</text>
</comment>
<sequence>MRCGDRGAGRGGQIKREEEHGGKRREGNERDREEGERGKLCFSDIARAAEDGAAVKERTGIPHRSSLLLHPLPCLLPQPPPQLPSFLSPFVSPLLSLPHFLRAPFFMYILLLQFLCFPSRAPLCFLVVFSGNISFTEFFSPDNHLKSYQQALNR</sequence>
<keyword evidence="3" id="KW-1185">Reference proteome</keyword>
<evidence type="ECO:0000313" key="3">
    <source>
        <dbReference type="Proteomes" id="UP001482620"/>
    </source>
</evidence>
<proteinExistence type="predicted"/>
<gene>
    <name evidence="2" type="ORF">ILYODFUR_007671</name>
</gene>
<organism evidence="2 3">
    <name type="scientific">Ilyodon furcidens</name>
    <name type="common">goldbreast splitfin</name>
    <dbReference type="NCBI Taxonomy" id="33524"/>
    <lineage>
        <taxon>Eukaryota</taxon>
        <taxon>Metazoa</taxon>
        <taxon>Chordata</taxon>
        <taxon>Craniata</taxon>
        <taxon>Vertebrata</taxon>
        <taxon>Euteleostomi</taxon>
        <taxon>Actinopterygii</taxon>
        <taxon>Neopterygii</taxon>
        <taxon>Teleostei</taxon>
        <taxon>Neoteleostei</taxon>
        <taxon>Acanthomorphata</taxon>
        <taxon>Ovalentaria</taxon>
        <taxon>Atherinomorphae</taxon>
        <taxon>Cyprinodontiformes</taxon>
        <taxon>Goodeidae</taxon>
        <taxon>Ilyodon</taxon>
    </lineage>
</organism>
<name>A0ABV0UPY8_9TELE</name>
<reference evidence="2 3" key="1">
    <citation type="submission" date="2021-06" db="EMBL/GenBank/DDBJ databases">
        <authorList>
            <person name="Palmer J.M."/>
        </authorList>
    </citation>
    <scope>NUCLEOTIDE SEQUENCE [LARGE SCALE GENOMIC DNA]</scope>
    <source>
        <strain evidence="3">if_2019</strain>
        <tissue evidence="2">Muscle</tissue>
    </source>
</reference>
<feature type="region of interest" description="Disordered" evidence="1">
    <location>
        <begin position="1"/>
        <end position="37"/>
    </location>
</feature>
<accession>A0ABV0UPY8</accession>
<dbReference type="Proteomes" id="UP001482620">
    <property type="component" value="Unassembled WGS sequence"/>
</dbReference>
<dbReference type="EMBL" id="JAHRIQ010081595">
    <property type="protein sequence ID" value="MEQ2247275.1"/>
    <property type="molecule type" value="Genomic_DNA"/>
</dbReference>